<sequence length="170" mass="18642">MNGRCCAPFSCSGNNGGTPMRAALLSVVAGLLLAAAAPAPQTAERFVRMLYANEANDQLTMSGWTWQRYLSSRTAALQRRYEAARSGDADRYLDYDWLCQCQDSGGFRIASIATAPGARGTTVATVRFGRNQGVRLILVNERGWKIDDIIDAHGMRYSAALQYNIRRAGR</sequence>
<feature type="domain" description="DUF3828" evidence="1">
    <location>
        <begin position="44"/>
        <end position="152"/>
    </location>
</feature>
<dbReference type="InterPro" id="IPR024289">
    <property type="entry name" value="DUF3828"/>
</dbReference>
<name>A0A5C6TW66_9SPHN</name>
<dbReference type="Proteomes" id="UP000321249">
    <property type="component" value="Unassembled WGS sequence"/>
</dbReference>
<reference evidence="2 3" key="1">
    <citation type="journal article" date="2015" name="J. Microbiol.">
        <title>Sphingosinicella ginsenosidimutans sp. nov., with ginsenoside converting activity.</title>
        <authorList>
            <person name="Kim J.K."/>
            <person name="Kang M.S."/>
            <person name="Park S.C."/>
            <person name="Kim K.M."/>
            <person name="Choi K."/>
            <person name="Yoon M.H."/>
            <person name="Im W.T."/>
        </authorList>
    </citation>
    <scope>NUCLEOTIDE SEQUENCE [LARGE SCALE GENOMIC DNA]</scope>
    <source>
        <strain evidence="2 3">BS-11</strain>
    </source>
</reference>
<evidence type="ECO:0000259" key="1">
    <source>
        <dbReference type="Pfam" id="PF12883"/>
    </source>
</evidence>
<evidence type="ECO:0000313" key="3">
    <source>
        <dbReference type="Proteomes" id="UP000321249"/>
    </source>
</evidence>
<accession>A0A5C6TW66</accession>
<dbReference type="AlphaFoldDB" id="A0A5C6TW66"/>
<dbReference type="EMBL" id="VOQQ01000001">
    <property type="protein sequence ID" value="TXC64694.1"/>
    <property type="molecule type" value="Genomic_DNA"/>
</dbReference>
<protein>
    <submittedName>
        <fullName evidence="2">DUF3828 domain-containing protein</fullName>
    </submittedName>
</protein>
<organism evidence="2 3">
    <name type="scientific">Allosphingosinicella ginsenosidimutans</name>
    <dbReference type="NCBI Taxonomy" id="1176539"/>
    <lineage>
        <taxon>Bacteria</taxon>
        <taxon>Pseudomonadati</taxon>
        <taxon>Pseudomonadota</taxon>
        <taxon>Alphaproteobacteria</taxon>
        <taxon>Sphingomonadales</taxon>
        <taxon>Sphingomonadaceae</taxon>
        <taxon>Allosphingosinicella</taxon>
    </lineage>
</organism>
<keyword evidence="3" id="KW-1185">Reference proteome</keyword>
<proteinExistence type="predicted"/>
<evidence type="ECO:0000313" key="2">
    <source>
        <dbReference type="EMBL" id="TXC64694.1"/>
    </source>
</evidence>
<dbReference type="Pfam" id="PF12883">
    <property type="entry name" value="DUF3828"/>
    <property type="match status" value="1"/>
</dbReference>
<gene>
    <name evidence="2" type="ORF">FRZ32_14175</name>
</gene>
<comment type="caution">
    <text evidence="2">The sequence shown here is derived from an EMBL/GenBank/DDBJ whole genome shotgun (WGS) entry which is preliminary data.</text>
</comment>